<dbReference type="STRING" id="1236220.SAMN04488112_105143"/>
<gene>
    <name evidence="9" type="ORF">SAMN04488112_105143</name>
</gene>
<feature type="domain" description="YknX-like beta-barrel" evidence="7">
    <location>
        <begin position="122"/>
        <end position="210"/>
    </location>
</feature>
<feature type="transmembrane region" description="Helical" evidence="6">
    <location>
        <begin position="7"/>
        <end position="28"/>
    </location>
</feature>
<accession>A0A1G6K9Q0</accession>
<evidence type="ECO:0000256" key="5">
    <source>
        <dbReference type="ARBA" id="ARBA00023136"/>
    </source>
</evidence>
<evidence type="ECO:0000259" key="7">
    <source>
        <dbReference type="Pfam" id="PF25990"/>
    </source>
</evidence>
<comment type="subcellular location">
    <subcellularLocation>
        <location evidence="1">Membrane</location>
        <topology evidence="1">Single-pass membrane protein</topology>
    </subcellularLocation>
</comment>
<comment type="similarity">
    <text evidence="2">Belongs to the membrane fusion protein (MFP) (TC 8.A.1) family.</text>
</comment>
<evidence type="ECO:0000256" key="4">
    <source>
        <dbReference type="ARBA" id="ARBA00022989"/>
    </source>
</evidence>
<keyword evidence="10" id="KW-1185">Reference proteome</keyword>
<dbReference type="Pfam" id="PF25997">
    <property type="entry name" value="BSH_YhbJ"/>
    <property type="match status" value="1"/>
</dbReference>
<keyword evidence="3 6" id="KW-0812">Transmembrane</keyword>
<dbReference type="RefSeq" id="WP_091567314.1">
    <property type="nucleotide sequence ID" value="NZ_FMZA01000005.1"/>
</dbReference>
<keyword evidence="5 6" id="KW-0472">Membrane</keyword>
<dbReference type="PANTHER" id="PTHR30386:SF26">
    <property type="entry name" value="TRANSPORT PROTEIN COMB"/>
    <property type="match status" value="1"/>
</dbReference>
<feature type="domain" description="YhbJ barrel-sandwich hybrid" evidence="8">
    <location>
        <begin position="45"/>
        <end position="117"/>
    </location>
</feature>
<dbReference type="SUPFAM" id="SSF51230">
    <property type="entry name" value="Single hybrid motif"/>
    <property type="match status" value="1"/>
</dbReference>
<dbReference type="GO" id="GO:0016020">
    <property type="term" value="C:membrane"/>
    <property type="evidence" value="ECO:0007669"/>
    <property type="project" value="UniProtKB-SubCell"/>
</dbReference>
<evidence type="ECO:0000313" key="10">
    <source>
        <dbReference type="Proteomes" id="UP000199387"/>
    </source>
</evidence>
<dbReference type="GO" id="GO:0055085">
    <property type="term" value="P:transmembrane transport"/>
    <property type="evidence" value="ECO:0007669"/>
    <property type="project" value="InterPro"/>
</dbReference>
<dbReference type="Gene3D" id="2.40.30.170">
    <property type="match status" value="1"/>
</dbReference>
<name>A0A1G6K9Q0_9BACL</name>
<dbReference type="Proteomes" id="UP000199387">
    <property type="component" value="Unassembled WGS sequence"/>
</dbReference>
<dbReference type="AlphaFoldDB" id="A0A1G6K9Q0"/>
<sequence length="212" mass="22973">MKTSRLILLNALIFLVIMAAGVGGYYYYFQQSHYVITDDAKVKGDIMPVHATASGKLSKWDEQEGETVQKGDVLGVVTGAKGKKVEIQAPMDGTLLQNQVHEGQTITPGQPLVNLVDMDQLYIEANIEETDLKDVKEGASVEVTVDAQSDTTFDGEVEQIGLATASTFSLMPEQNASGDYTKTVQRIPVKIKIDSDAPELIPGLNATVRISK</sequence>
<dbReference type="InterPro" id="IPR050739">
    <property type="entry name" value="MFP"/>
</dbReference>
<keyword evidence="4 6" id="KW-1133">Transmembrane helix</keyword>
<dbReference type="EMBL" id="FMZA01000005">
    <property type="protein sequence ID" value="SDC27789.1"/>
    <property type="molecule type" value="Genomic_DNA"/>
</dbReference>
<evidence type="ECO:0000256" key="6">
    <source>
        <dbReference type="SAM" id="Phobius"/>
    </source>
</evidence>
<reference evidence="9 10" key="1">
    <citation type="submission" date="2016-10" db="EMBL/GenBank/DDBJ databases">
        <authorList>
            <person name="de Groot N.N."/>
        </authorList>
    </citation>
    <scope>NUCLEOTIDE SEQUENCE [LARGE SCALE GENOMIC DNA]</scope>
    <source>
        <strain evidence="9 10">DSM 45514</strain>
    </source>
</reference>
<dbReference type="PANTHER" id="PTHR30386">
    <property type="entry name" value="MEMBRANE FUSION SUBUNIT OF EMRAB-TOLC MULTIDRUG EFFLUX PUMP"/>
    <property type="match status" value="1"/>
</dbReference>
<dbReference type="InterPro" id="IPR011053">
    <property type="entry name" value="Single_hybrid_motif"/>
</dbReference>
<dbReference type="OrthoDB" id="9811754at2"/>
<proteinExistence type="inferred from homology"/>
<dbReference type="InterPro" id="IPR058636">
    <property type="entry name" value="Beta-barrel_YknX"/>
</dbReference>
<protein>
    <submittedName>
        <fullName evidence="9">Barrel-sandwich domain of CusB or HlyD membrane-fusion</fullName>
    </submittedName>
</protein>
<evidence type="ECO:0000256" key="3">
    <source>
        <dbReference type="ARBA" id="ARBA00022692"/>
    </source>
</evidence>
<evidence type="ECO:0000256" key="1">
    <source>
        <dbReference type="ARBA" id="ARBA00004167"/>
    </source>
</evidence>
<organism evidence="9 10">
    <name type="scientific">Melghirimyces thermohalophilus</name>
    <dbReference type="NCBI Taxonomy" id="1236220"/>
    <lineage>
        <taxon>Bacteria</taxon>
        <taxon>Bacillati</taxon>
        <taxon>Bacillota</taxon>
        <taxon>Bacilli</taxon>
        <taxon>Bacillales</taxon>
        <taxon>Thermoactinomycetaceae</taxon>
        <taxon>Melghirimyces</taxon>
    </lineage>
</organism>
<dbReference type="InterPro" id="IPR058635">
    <property type="entry name" value="BSH_YhbJ"/>
</dbReference>
<evidence type="ECO:0000256" key="2">
    <source>
        <dbReference type="ARBA" id="ARBA00009477"/>
    </source>
</evidence>
<evidence type="ECO:0000313" key="9">
    <source>
        <dbReference type="EMBL" id="SDC27789.1"/>
    </source>
</evidence>
<dbReference type="Gene3D" id="2.40.50.100">
    <property type="match status" value="1"/>
</dbReference>
<evidence type="ECO:0000259" key="8">
    <source>
        <dbReference type="Pfam" id="PF25997"/>
    </source>
</evidence>
<dbReference type="Pfam" id="PF25990">
    <property type="entry name" value="Beta-barrel_YknX"/>
    <property type="match status" value="1"/>
</dbReference>